<dbReference type="STRING" id="1330330.IX53_01660"/>
<dbReference type="KEGG" id="kpf:IX53_01660"/>
<dbReference type="Proteomes" id="UP000035159">
    <property type="component" value="Chromosome"/>
</dbReference>
<gene>
    <name evidence="1" type="ORF">IX53_01660</name>
</gene>
<reference evidence="1 2" key="1">
    <citation type="submission" date="2015-04" db="EMBL/GenBank/DDBJ databases">
        <title>Complete Genome Sequence of Kosmotoga pacifica SLHLJ1.</title>
        <authorList>
            <person name="Jiang L.J."/>
            <person name="Shao Z.Z."/>
            <person name="Jebbar M."/>
        </authorList>
    </citation>
    <scope>NUCLEOTIDE SEQUENCE [LARGE SCALE GENOMIC DNA]</scope>
    <source>
        <strain evidence="1 2">SLHLJ1</strain>
    </source>
</reference>
<dbReference type="AlphaFoldDB" id="A0A0G2ZAY1"/>
<protein>
    <recommendedName>
        <fullName evidence="3">TIGR04255 family protein</fullName>
    </recommendedName>
</protein>
<keyword evidence="2" id="KW-1185">Reference proteome</keyword>
<dbReference type="PATRIC" id="fig|1330330.3.peg.336"/>
<evidence type="ECO:0000313" key="1">
    <source>
        <dbReference type="EMBL" id="AKI96739.1"/>
    </source>
</evidence>
<accession>A0A0G2ZAY1</accession>
<dbReference type="NCBIfam" id="TIGR04255">
    <property type="entry name" value="sporadTIGR04255"/>
    <property type="match status" value="1"/>
</dbReference>
<evidence type="ECO:0000313" key="2">
    <source>
        <dbReference type="Proteomes" id="UP000035159"/>
    </source>
</evidence>
<name>A0A0G2ZAY1_9BACT</name>
<dbReference type="EMBL" id="CP011232">
    <property type="protein sequence ID" value="AKI96739.1"/>
    <property type="molecule type" value="Genomic_DNA"/>
</dbReference>
<organism evidence="1 2">
    <name type="scientific">Kosmotoga pacifica</name>
    <dbReference type="NCBI Taxonomy" id="1330330"/>
    <lineage>
        <taxon>Bacteria</taxon>
        <taxon>Thermotogati</taxon>
        <taxon>Thermotogota</taxon>
        <taxon>Thermotogae</taxon>
        <taxon>Kosmotogales</taxon>
        <taxon>Kosmotogaceae</taxon>
        <taxon>Kosmotoga</taxon>
    </lineage>
</organism>
<sequence>MGEKYVNPPVVEVVCEFKVSEKKAWDLAVPGLLYNKIKDLFPKRQQSNVPVLEIRKVPDGIEHRTGVEQFTEFSSDSHNIRIRISQTSLAILEQGKYSGWENIKSCINRVLEEFLKIEDINIDFFERIGLRYINIINIPKMSEYDLKEYFTFRPLWDNNKLPSSIKGFIVGSVFNYENNRDSCKIELTTIPGQKENHISFKFDLDYYTGSPNSVEVTNAKEWVECAHKNIEEAFEACITDELRNLWR</sequence>
<proteinExistence type="predicted"/>
<evidence type="ECO:0008006" key="3">
    <source>
        <dbReference type="Google" id="ProtNLM"/>
    </source>
</evidence>
<dbReference type="InterPro" id="IPR026349">
    <property type="entry name" value="CHP04255"/>
</dbReference>